<reference evidence="7 8" key="1">
    <citation type="submission" date="2018-06" db="EMBL/GenBank/DDBJ databases">
        <title>Extensive metabolic versatility and redundancy in microbially diverse, dynamic hydrothermal sediments.</title>
        <authorList>
            <person name="Dombrowski N."/>
            <person name="Teske A."/>
            <person name="Baker B.J."/>
        </authorList>
    </citation>
    <scope>NUCLEOTIDE SEQUENCE [LARGE SCALE GENOMIC DNA]</scope>
    <source>
        <strain evidence="7">B35_G9</strain>
    </source>
</reference>
<accession>A0A660SCN3</accession>
<feature type="transmembrane region" description="Helical" evidence="6">
    <location>
        <begin position="326"/>
        <end position="347"/>
    </location>
</feature>
<protein>
    <recommendedName>
        <fullName evidence="9">YjgP/YjgQ family permease</fullName>
    </recommendedName>
</protein>
<proteinExistence type="predicted"/>
<evidence type="ECO:0000256" key="3">
    <source>
        <dbReference type="ARBA" id="ARBA00022692"/>
    </source>
</evidence>
<dbReference type="EMBL" id="QNBC01000006">
    <property type="protein sequence ID" value="RKX67936.1"/>
    <property type="molecule type" value="Genomic_DNA"/>
</dbReference>
<evidence type="ECO:0000313" key="7">
    <source>
        <dbReference type="EMBL" id="RKX67936.1"/>
    </source>
</evidence>
<comment type="subcellular location">
    <subcellularLocation>
        <location evidence="1">Cell membrane</location>
        <topology evidence="1">Multi-pass membrane protein</topology>
    </subcellularLocation>
</comment>
<keyword evidence="5 6" id="KW-0472">Membrane</keyword>
<evidence type="ECO:0000256" key="4">
    <source>
        <dbReference type="ARBA" id="ARBA00022989"/>
    </source>
</evidence>
<evidence type="ECO:0000256" key="5">
    <source>
        <dbReference type="ARBA" id="ARBA00023136"/>
    </source>
</evidence>
<keyword evidence="2" id="KW-1003">Cell membrane</keyword>
<feature type="transmembrane region" description="Helical" evidence="6">
    <location>
        <begin position="301"/>
        <end position="320"/>
    </location>
</feature>
<feature type="transmembrane region" description="Helical" evidence="6">
    <location>
        <begin position="103"/>
        <end position="122"/>
    </location>
</feature>
<dbReference type="Pfam" id="PF03739">
    <property type="entry name" value="LptF_LptG"/>
    <property type="match status" value="1"/>
</dbReference>
<sequence>MKTLDKYILRNYIYPLILGFCLFTFIFLMSRLFELLDLSITRGVSGGYTAMIFLSSIPYLISLTIPMAHVFAGIMTFGNFANGNETVAFKSLGINFYRLLKPLFYFTLVIMLLLIVFNNTILPNSNHKLKNLMLNIYKFKPTYQLEEGVFTKNFGHYSFFIEKINRKDDSMKNIYIYEEENGYVKRIIMAKGGKIINGARSDTLWLLLYNGTIHDFDKFHNEYHIVNFQKQNFILPIKENVNSSKSSYRGDHELDIWQLIERIKTTKKQMNRSINQKHNTFMITHYKRSLNRLYLEIYKKISIPLTSIFLLFMGAGIGAMMKNVNIGLSLTISLGIYGVFYVMMIGGESLSSMGYINPLIAAITPLFVFALATVVIISHVINKYSIIKYFTRRKH</sequence>
<evidence type="ECO:0000256" key="1">
    <source>
        <dbReference type="ARBA" id="ARBA00004651"/>
    </source>
</evidence>
<name>A0A660SCN3_UNCT6</name>
<dbReference type="Proteomes" id="UP000282321">
    <property type="component" value="Unassembled WGS sequence"/>
</dbReference>
<evidence type="ECO:0000256" key="6">
    <source>
        <dbReference type="SAM" id="Phobius"/>
    </source>
</evidence>
<evidence type="ECO:0000313" key="8">
    <source>
        <dbReference type="Proteomes" id="UP000282321"/>
    </source>
</evidence>
<keyword evidence="3 6" id="KW-0812">Transmembrane</keyword>
<evidence type="ECO:0000256" key="2">
    <source>
        <dbReference type="ARBA" id="ARBA00022475"/>
    </source>
</evidence>
<dbReference type="AlphaFoldDB" id="A0A660SCN3"/>
<dbReference type="GO" id="GO:0015920">
    <property type="term" value="P:lipopolysaccharide transport"/>
    <property type="evidence" value="ECO:0007669"/>
    <property type="project" value="TreeGrafter"/>
</dbReference>
<keyword evidence="4 6" id="KW-1133">Transmembrane helix</keyword>
<dbReference type="PANTHER" id="PTHR33529">
    <property type="entry name" value="SLR0882 PROTEIN-RELATED"/>
    <property type="match status" value="1"/>
</dbReference>
<feature type="transmembrane region" description="Helical" evidence="6">
    <location>
        <begin position="12"/>
        <end position="33"/>
    </location>
</feature>
<feature type="transmembrane region" description="Helical" evidence="6">
    <location>
        <begin position="359"/>
        <end position="381"/>
    </location>
</feature>
<dbReference type="InterPro" id="IPR005495">
    <property type="entry name" value="LptG/LptF_permease"/>
</dbReference>
<gene>
    <name evidence="7" type="ORF">DRP44_00980</name>
</gene>
<dbReference type="PANTHER" id="PTHR33529:SF6">
    <property type="entry name" value="YJGP_YJGQ FAMILY PERMEASE"/>
    <property type="match status" value="1"/>
</dbReference>
<organism evidence="7 8">
    <name type="scientific">candidate division TA06 bacterium</name>
    <dbReference type="NCBI Taxonomy" id="2250710"/>
    <lineage>
        <taxon>Bacteria</taxon>
        <taxon>Bacteria division TA06</taxon>
    </lineage>
</organism>
<dbReference type="GO" id="GO:0043190">
    <property type="term" value="C:ATP-binding cassette (ABC) transporter complex"/>
    <property type="evidence" value="ECO:0007669"/>
    <property type="project" value="TreeGrafter"/>
</dbReference>
<evidence type="ECO:0008006" key="9">
    <source>
        <dbReference type="Google" id="ProtNLM"/>
    </source>
</evidence>
<comment type="caution">
    <text evidence="7">The sequence shown here is derived from an EMBL/GenBank/DDBJ whole genome shotgun (WGS) entry which is preliminary data.</text>
</comment>